<comment type="caution">
    <text evidence="1">The sequence shown here is derived from an EMBL/GenBank/DDBJ whole genome shotgun (WGS) entry which is preliminary data.</text>
</comment>
<gene>
    <name evidence="1" type="ORF">L195_g039102</name>
</gene>
<reference evidence="1 2" key="1">
    <citation type="journal article" date="2014" name="Am. J. Bot.">
        <title>Genome assembly and annotation for red clover (Trifolium pratense; Fabaceae).</title>
        <authorList>
            <person name="Istvanek J."/>
            <person name="Jaros M."/>
            <person name="Krenek A."/>
            <person name="Repkova J."/>
        </authorList>
    </citation>
    <scope>NUCLEOTIDE SEQUENCE [LARGE SCALE GENOMIC DNA]</scope>
    <source>
        <strain evidence="2">cv. Tatra</strain>
        <tissue evidence="1">Young leaves</tissue>
    </source>
</reference>
<name>A0A2K3LX09_TRIPR</name>
<evidence type="ECO:0000313" key="2">
    <source>
        <dbReference type="Proteomes" id="UP000236291"/>
    </source>
</evidence>
<sequence length="116" mass="13295">MATIYVIMEGFELEEVKLVRQQWGISRNGRKPDGAIPHGSKRPTGHELLFWRRNNDAIQGISIGYICASSHRLNRGQVAETTKLEYGRDKGDFRWTMKCVDIERNTHGESTLLGRH</sequence>
<protein>
    <submittedName>
        <fullName evidence="1">Uncharacterized protein</fullName>
    </submittedName>
</protein>
<reference evidence="1 2" key="2">
    <citation type="journal article" date="2017" name="Front. Plant Sci.">
        <title>Gene Classification and Mining of Molecular Markers Useful in Red Clover (Trifolium pratense) Breeding.</title>
        <authorList>
            <person name="Istvanek J."/>
            <person name="Dluhosova J."/>
            <person name="Dluhos P."/>
            <person name="Patkova L."/>
            <person name="Nedelnik J."/>
            <person name="Repkova J."/>
        </authorList>
    </citation>
    <scope>NUCLEOTIDE SEQUENCE [LARGE SCALE GENOMIC DNA]</scope>
    <source>
        <strain evidence="2">cv. Tatra</strain>
        <tissue evidence="1">Young leaves</tissue>
    </source>
</reference>
<dbReference type="EMBL" id="ASHM01043290">
    <property type="protein sequence ID" value="PNX83064.1"/>
    <property type="molecule type" value="Genomic_DNA"/>
</dbReference>
<proteinExistence type="predicted"/>
<evidence type="ECO:0000313" key="1">
    <source>
        <dbReference type="EMBL" id="PNX83064.1"/>
    </source>
</evidence>
<organism evidence="1 2">
    <name type="scientific">Trifolium pratense</name>
    <name type="common">Red clover</name>
    <dbReference type="NCBI Taxonomy" id="57577"/>
    <lineage>
        <taxon>Eukaryota</taxon>
        <taxon>Viridiplantae</taxon>
        <taxon>Streptophyta</taxon>
        <taxon>Embryophyta</taxon>
        <taxon>Tracheophyta</taxon>
        <taxon>Spermatophyta</taxon>
        <taxon>Magnoliopsida</taxon>
        <taxon>eudicotyledons</taxon>
        <taxon>Gunneridae</taxon>
        <taxon>Pentapetalae</taxon>
        <taxon>rosids</taxon>
        <taxon>fabids</taxon>
        <taxon>Fabales</taxon>
        <taxon>Fabaceae</taxon>
        <taxon>Papilionoideae</taxon>
        <taxon>50 kb inversion clade</taxon>
        <taxon>NPAAA clade</taxon>
        <taxon>Hologalegina</taxon>
        <taxon>IRL clade</taxon>
        <taxon>Trifolieae</taxon>
        <taxon>Trifolium</taxon>
    </lineage>
</organism>
<dbReference type="Proteomes" id="UP000236291">
    <property type="component" value="Unassembled WGS sequence"/>
</dbReference>
<dbReference type="AlphaFoldDB" id="A0A2K3LX09"/>
<accession>A0A2K3LX09</accession>